<accession>D6Z332</accession>
<dbReference type="RefSeq" id="WP_013163486.1">
    <property type="nucleotide sequence ID" value="NC_014216.1"/>
</dbReference>
<feature type="compositionally biased region" description="Basic and acidic residues" evidence="1">
    <location>
        <begin position="48"/>
        <end position="71"/>
    </location>
</feature>
<dbReference type="HOGENOM" id="CLU_2080972_0_0_7"/>
<dbReference type="KEGG" id="dak:DaAHT2_1261"/>
<dbReference type="InParanoid" id="D6Z332"/>
<evidence type="ECO:0000313" key="2">
    <source>
        <dbReference type="EMBL" id="ADH85957.1"/>
    </source>
</evidence>
<name>D6Z332_DESAT</name>
<organism evidence="2 3">
    <name type="scientific">Desulfurivibrio alkaliphilus (strain DSM 19089 / UNIQEM U267 / AHT2)</name>
    <dbReference type="NCBI Taxonomy" id="589865"/>
    <lineage>
        <taxon>Bacteria</taxon>
        <taxon>Pseudomonadati</taxon>
        <taxon>Thermodesulfobacteriota</taxon>
        <taxon>Desulfobulbia</taxon>
        <taxon>Desulfobulbales</taxon>
        <taxon>Desulfobulbaceae</taxon>
        <taxon>Desulfurivibrio</taxon>
    </lineage>
</organism>
<keyword evidence="3" id="KW-1185">Reference proteome</keyword>
<gene>
    <name evidence="2" type="ordered locus">DaAHT2_1261</name>
</gene>
<feature type="region of interest" description="Disordered" evidence="1">
    <location>
        <begin position="44"/>
        <end position="117"/>
    </location>
</feature>
<dbReference type="AlphaFoldDB" id="D6Z332"/>
<feature type="compositionally biased region" description="Basic and acidic residues" evidence="1">
    <location>
        <begin position="84"/>
        <end position="95"/>
    </location>
</feature>
<dbReference type="STRING" id="589865.DaAHT2_1261"/>
<proteinExistence type="predicted"/>
<reference evidence="3" key="1">
    <citation type="submission" date="2010-02" db="EMBL/GenBank/DDBJ databases">
        <title>Complete sequence of Desulfurivibrio alkaliphilus AHT2.</title>
        <authorList>
            <consortium name="US DOE Joint Genome Institute"/>
            <person name="Pitluck S."/>
            <person name="Chertkov O."/>
            <person name="Detter J.C."/>
            <person name="Han C."/>
            <person name="Tapia R."/>
            <person name="Larimer F."/>
            <person name="Land M."/>
            <person name="Hauser L."/>
            <person name="Kyrpides N."/>
            <person name="Mikhailova N."/>
            <person name="Sorokin D.Y."/>
            <person name="Muyzer G."/>
            <person name="Woyke T."/>
        </authorList>
    </citation>
    <scope>NUCLEOTIDE SEQUENCE [LARGE SCALE GENOMIC DNA]</scope>
    <source>
        <strain evidence="3">DSM 19089 / UNIQEM U267 / AHT2</strain>
    </source>
</reference>
<evidence type="ECO:0000313" key="3">
    <source>
        <dbReference type="Proteomes" id="UP000001508"/>
    </source>
</evidence>
<dbReference type="Proteomes" id="UP000001508">
    <property type="component" value="Chromosome"/>
</dbReference>
<protein>
    <submittedName>
        <fullName evidence="2">Uncharacterized protein</fullName>
    </submittedName>
</protein>
<evidence type="ECO:0000256" key="1">
    <source>
        <dbReference type="SAM" id="MobiDB-lite"/>
    </source>
</evidence>
<dbReference type="EMBL" id="CP001940">
    <property type="protein sequence ID" value="ADH85957.1"/>
    <property type="molecule type" value="Genomic_DNA"/>
</dbReference>
<sequence>MKLSRDKTLWVTGRVAASYPQLDPATVNSLVSDTLHAGLIFDTTPASQRDDGLRTDSAHGRLDTARREAEKAVTGAYKQPSKGLTRETAKSDGKEVSSSSEAARQRMLDATTNAWQR</sequence>